<gene>
    <name evidence="1" type="ORF">ILEXP_LOCUS2864</name>
</gene>
<reference evidence="1 2" key="1">
    <citation type="submission" date="2024-02" db="EMBL/GenBank/DDBJ databases">
        <authorList>
            <person name="Vignale AGUSTIN F."/>
            <person name="Sosa J E."/>
            <person name="Modenutti C."/>
        </authorList>
    </citation>
    <scope>NUCLEOTIDE SEQUENCE [LARGE SCALE GENOMIC DNA]</scope>
</reference>
<organism evidence="1 2">
    <name type="scientific">Ilex paraguariensis</name>
    <name type="common">yerba mate</name>
    <dbReference type="NCBI Taxonomy" id="185542"/>
    <lineage>
        <taxon>Eukaryota</taxon>
        <taxon>Viridiplantae</taxon>
        <taxon>Streptophyta</taxon>
        <taxon>Embryophyta</taxon>
        <taxon>Tracheophyta</taxon>
        <taxon>Spermatophyta</taxon>
        <taxon>Magnoliopsida</taxon>
        <taxon>eudicotyledons</taxon>
        <taxon>Gunneridae</taxon>
        <taxon>Pentapetalae</taxon>
        <taxon>asterids</taxon>
        <taxon>campanulids</taxon>
        <taxon>Aquifoliales</taxon>
        <taxon>Aquifoliaceae</taxon>
        <taxon>Ilex</taxon>
    </lineage>
</organism>
<protein>
    <submittedName>
        <fullName evidence="1">Uncharacterized protein</fullName>
    </submittedName>
</protein>
<evidence type="ECO:0000313" key="1">
    <source>
        <dbReference type="EMBL" id="CAK9135908.1"/>
    </source>
</evidence>
<keyword evidence="2" id="KW-1185">Reference proteome</keyword>
<sequence>MKGTWRVGFESLSDRSLKLRQWQGSGRYGHGWWSVIECAKGGSVSEIEGELENEMNSEDEECMGIGQKWMGIGGKWRENCKERKGIVELIECLEREAIMGKDEGREAADYCRRAQLFDKSSEVFQALKESNTNHHDS</sequence>
<dbReference type="EMBL" id="CAUOFW020000725">
    <property type="protein sequence ID" value="CAK9135908.1"/>
    <property type="molecule type" value="Genomic_DNA"/>
</dbReference>
<comment type="caution">
    <text evidence="1">The sequence shown here is derived from an EMBL/GenBank/DDBJ whole genome shotgun (WGS) entry which is preliminary data.</text>
</comment>
<name>A0ABC8QTI8_9AQUA</name>
<dbReference type="AlphaFoldDB" id="A0ABC8QTI8"/>
<accession>A0ABC8QTI8</accession>
<dbReference type="PANTHER" id="PTHR37758">
    <property type="entry name" value="OS03G0334300 PROTEIN"/>
    <property type="match status" value="1"/>
</dbReference>
<evidence type="ECO:0000313" key="2">
    <source>
        <dbReference type="Proteomes" id="UP001642360"/>
    </source>
</evidence>
<dbReference type="Proteomes" id="UP001642360">
    <property type="component" value="Unassembled WGS sequence"/>
</dbReference>
<proteinExistence type="predicted"/>
<dbReference type="PANTHER" id="PTHR37758:SF1">
    <property type="entry name" value="OS03G0334300 PROTEIN"/>
    <property type="match status" value="1"/>
</dbReference>